<dbReference type="SUPFAM" id="SSF48264">
    <property type="entry name" value="Cytochrome P450"/>
    <property type="match status" value="1"/>
</dbReference>
<dbReference type="PRINTS" id="PR00359">
    <property type="entry name" value="BP450"/>
</dbReference>
<evidence type="ECO:0000256" key="6">
    <source>
        <dbReference type="ARBA" id="ARBA00023004"/>
    </source>
</evidence>
<dbReference type="FunFam" id="1.10.630.10:FF:000018">
    <property type="entry name" value="Cytochrome P450 monooxygenase"/>
    <property type="match status" value="1"/>
</dbReference>
<dbReference type="PROSITE" id="PS00086">
    <property type="entry name" value="CYTOCHROME_P450"/>
    <property type="match status" value="1"/>
</dbReference>
<keyword evidence="12" id="KW-1185">Reference proteome</keyword>
<dbReference type="GO" id="GO:0020037">
    <property type="term" value="F:heme binding"/>
    <property type="evidence" value="ECO:0007669"/>
    <property type="project" value="InterPro"/>
</dbReference>
<dbReference type="EMBL" id="FMHZ01000002">
    <property type="protein sequence ID" value="SCL70974.1"/>
    <property type="molecule type" value="Genomic_DNA"/>
</dbReference>
<comment type="similarity">
    <text evidence="1 10">Belongs to the cytochrome P450 family.</text>
</comment>
<sequence length="540" mass="57647">MQIDQDGPAGGVDVVVFGHGPAVDRLAEACRSTGRPVRTVTLPAEAVEPVGGIVDFLAHPDSPHRAVLVGAGPLGVAGLTVADRHPERVAAVVALDLPAAPPEAEWVSCPTLLLPPAPAEVDLPALGPFLDRVAADLDDASSCQVRPPALTPALLNDPETLGQLRAAGPVHRVSLVATTPTWVLTGHEVTTTTLADPRLAGEREMTAGFRLSPPGENTDHRGEQDLVTVDAELHARLRRLVAAHLTPRRVDALRPRIQRETDRLLDAIDPGSVTNLVESFARPLPIVVLCELLGVPEADRGYVEDWLVRRMREWPPDPHADVDDYLVELIAARRARPGDDLISAVVRAEGAALDEADLVSAARWLMVGGHRAPMALLANGVAALLGEPTQWRRLVDAPDLVETAVEELMRYVTPFPVGLARIASAPIDVAGRTIAADSLVAASLIAANHDPARFTDPDALDVARSANPHLSFGHGHHYCVGAALARAEAQIAFGTLARRFPGMRLAVDTRELHYRQNRMRYLLELPIVLRPSGPPAATAA</sequence>
<proteinExistence type="inferred from homology"/>
<evidence type="ECO:0000256" key="10">
    <source>
        <dbReference type="RuleBase" id="RU000461"/>
    </source>
</evidence>
<dbReference type="InterPro" id="IPR002397">
    <property type="entry name" value="Cyt_P450_B"/>
</dbReference>
<dbReference type="STRING" id="47855.GA0070606_5572"/>
<keyword evidence="7 10" id="KW-0503">Monooxygenase</keyword>
<dbReference type="GO" id="GO:0016705">
    <property type="term" value="F:oxidoreductase activity, acting on paired donors, with incorporation or reduction of molecular oxygen"/>
    <property type="evidence" value="ECO:0007669"/>
    <property type="project" value="InterPro"/>
</dbReference>
<evidence type="ECO:0000313" key="12">
    <source>
        <dbReference type="Proteomes" id="UP000199001"/>
    </source>
</evidence>
<accession>A0A1C6VXX5</accession>
<dbReference type="SUPFAM" id="SSF53474">
    <property type="entry name" value="alpha/beta-Hydrolases"/>
    <property type="match status" value="1"/>
</dbReference>
<dbReference type="InterPro" id="IPR029058">
    <property type="entry name" value="AB_hydrolase_fold"/>
</dbReference>
<evidence type="ECO:0000256" key="2">
    <source>
        <dbReference type="ARBA" id="ARBA00022617"/>
    </source>
</evidence>
<keyword evidence="8" id="KW-0045">Antibiotic biosynthesis</keyword>
<dbReference type="Proteomes" id="UP000199001">
    <property type="component" value="Unassembled WGS sequence"/>
</dbReference>
<dbReference type="InterPro" id="IPR001128">
    <property type="entry name" value="Cyt_P450"/>
</dbReference>
<evidence type="ECO:0000256" key="9">
    <source>
        <dbReference type="ARBA" id="ARBA00060683"/>
    </source>
</evidence>
<keyword evidence="6 10" id="KW-0408">Iron</keyword>
<dbReference type="GO" id="GO:0017000">
    <property type="term" value="P:antibiotic biosynthetic process"/>
    <property type="evidence" value="ECO:0007669"/>
    <property type="project" value="UniProtKB-KW"/>
</dbReference>
<dbReference type="AlphaFoldDB" id="A0A1C6VXX5"/>
<evidence type="ECO:0000256" key="5">
    <source>
        <dbReference type="ARBA" id="ARBA00023002"/>
    </source>
</evidence>
<dbReference type="GO" id="GO:0005506">
    <property type="term" value="F:iron ion binding"/>
    <property type="evidence" value="ECO:0007669"/>
    <property type="project" value="InterPro"/>
</dbReference>
<gene>
    <name evidence="11" type="ORF">GA0070606_5572</name>
</gene>
<keyword evidence="3 10" id="KW-0479">Metal-binding</keyword>
<evidence type="ECO:0000256" key="7">
    <source>
        <dbReference type="ARBA" id="ARBA00023033"/>
    </source>
</evidence>
<evidence type="ECO:0000256" key="4">
    <source>
        <dbReference type="ARBA" id="ARBA00022857"/>
    </source>
</evidence>
<dbReference type="GO" id="GO:0004497">
    <property type="term" value="F:monooxygenase activity"/>
    <property type="evidence" value="ECO:0007669"/>
    <property type="project" value="UniProtKB-KW"/>
</dbReference>
<keyword evidence="2 10" id="KW-0349">Heme</keyword>
<reference evidence="12" key="1">
    <citation type="submission" date="2016-06" db="EMBL/GenBank/DDBJ databases">
        <authorList>
            <person name="Varghese N."/>
            <person name="Submissions Spin"/>
        </authorList>
    </citation>
    <scope>NUCLEOTIDE SEQUENCE [LARGE SCALE GENOMIC DNA]</scope>
    <source>
        <strain evidence="12">DSM 43903</strain>
    </source>
</reference>
<evidence type="ECO:0000256" key="8">
    <source>
        <dbReference type="ARBA" id="ARBA00023194"/>
    </source>
</evidence>
<protein>
    <submittedName>
        <fullName evidence="11">Cytochrome P450</fullName>
    </submittedName>
</protein>
<dbReference type="Pfam" id="PF00067">
    <property type="entry name" value="p450"/>
    <property type="match status" value="1"/>
</dbReference>
<evidence type="ECO:0000256" key="1">
    <source>
        <dbReference type="ARBA" id="ARBA00010617"/>
    </source>
</evidence>
<dbReference type="InterPro" id="IPR017972">
    <property type="entry name" value="Cyt_P450_CS"/>
</dbReference>
<dbReference type="OrthoDB" id="4156795at2"/>
<dbReference type="Gene3D" id="1.10.630.10">
    <property type="entry name" value="Cytochrome P450"/>
    <property type="match status" value="1"/>
</dbReference>
<keyword evidence="5 10" id="KW-0560">Oxidoreductase</keyword>
<dbReference type="CDD" id="cd11029">
    <property type="entry name" value="CYP107-like"/>
    <property type="match status" value="1"/>
</dbReference>
<evidence type="ECO:0000256" key="3">
    <source>
        <dbReference type="ARBA" id="ARBA00022723"/>
    </source>
</evidence>
<dbReference type="InterPro" id="IPR036396">
    <property type="entry name" value="Cyt_P450_sf"/>
</dbReference>
<name>A0A1C6VXX5_9ACTN</name>
<organism evidence="11 12">
    <name type="scientific">Micromonospora citrea</name>
    <dbReference type="NCBI Taxonomy" id="47855"/>
    <lineage>
        <taxon>Bacteria</taxon>
        <taxon>Bacillati</taxon>
        <taxon>Actinomycetota</taxon>
        <taxon>Actinomycetes</taxon>
        <taxon>Micromonosporales</taxon>
        <taxon>Micromonosporaceae</taxon>
        <taxon>Micromonospora</taxon>
    </lineage>
</organism>
<dbReference type="PANTHER" id="PTHR46696:SF1">
    <property type="entry name" value="CYTOCHROME P450 YJIB-RELATED"/>
    <property type="match status" value="1"/>
</dbReference>
<comment type="pathway">
    <text evidence="9">Antibiotic biosynthesis; mycinamicin biosynthesis.</text>
</comment>
<evidence type="ECO:0000313" key="11">
    <source>
        <dbReference type="EMBL" id="SCL70974.1"/>
    </source>
</evidence>
<dbReference type="PANTHER" id="PTHR46696">
    <property type="entry name" value="P450, PUTATIVE (EUROFUNG)-RELATED"/>
    <property type="match status" value="1"/>
</dbReference>
<keyword evidence="4" id="KW-0521">NADP</keyword>
<dbReference type="RefSeq" id="WP_091106056.1">
    <property type="nucleotide sequence ID" value="NZ_FMHZ01000002.1"/>
</dbReference>